<protein>
    <submittedName>
        <fullName evidence="2">Uncharacterized protein</fullName>
    </submittedName>
</protein>
<feature type="region of interest" description="Disordered" evidence="1">
    <location>
        <begin position="1"/>
        <end position="52"/>
    </location>
</feature>
<proteinExistence type="predicted"/>
<comment type="caution">
    <text evidence="2">The sequence shown here is derived from an EMBL/GenBank/DDBJ whole genome shotgun (WGS) entry which is preliminary data.</text>
</comment>
<feature type="compositionally biased region" description="Low complexity" evidence="1">
    <location>
        <begin position="1"/>
        <end position="25"/>
    </location>
</feature>
<dbReference type="EMBL" id="BMED01000002">
    <property type="protein sequence ID" value="GGC74983.1"/>
    <property type="molecule type" value="Genomic_DNA"/>
</dbReference>
<reference evidence="2" key="1">
    <citation type="journal article" date="2014" name="Int. J. Syst. Evol. Microbiol.">
        <title>Complete genome sequence of Corynebacterium casei LMG S-19264T (=DSM 44701T), isolated from a smear-ripened cheese.</title>
        <authorList>
            <consortium name="US DOE Joint Genome Institute (JGI-PGF)"/>
            <person name="Walter F."/>
            <person name="Albersmeier A."/>
            <person name="Kalinowski J."/>
            <person name="Ruckert C."/>
        </authorList>
    </citation>
    <scope>NUCLEOTIDE SEQUENCE</scope>
    <source>
        <strain evidence="2">CGMCC 1.10998</strain>
    </source>
</reference>
<evidence type="ECO:0000256" key="1">
    <source>
        <dbReference type="SAM" id="MobiDB-lite"/>
    </source>
</evidence>
<accession>A0A916UJ39</accession>
<dbReference type="AlphaFoldDB" id="A0A916UJ39"/>
<gene>
    <name evidence="2" type="ORF">GCM10011396_22800</name>
</gene>
<dbReference type="Proteomes" id="UP000637423">
    <property type="component" value="Unassembled WGS sequence"/>
</dbReference>
<keyword evidence="3" id="KW-1185">Reference proteome</keyword>
<organism evidence="2 3">
    <name type="scientific">Undibacterium terreum</name>
    <dbReference type="NCBI Taxonomy" id="1224302"/>
    <lineage>
        <taxon>Bacteria</taxon>
        <taxon>Pseudomonadati</taxon>
        <taxon>Pseudomonadota</taxon>
        <taxon>Betaproteobacteria</taxon>
        <taxon>Burkholderiales</taxon>
        <taxon>Oxalobacteraceae</taxon>
        <taxon>Undibacterium</taxon>
    </lineage>
</organism>
<sequence length="88" mass="9567">MYKGAAAEEPAPVSVAAPAEPAETAHNTAKEKEEKNRDMEANKGKEKGWGRGSKMERIACGNVKNQATVVICHGETFKNLPNYSLESY</sequence>
<reference evidence="2" key="2">
    <citation type="submission" date="2020-09" db="EMBL/GenBank/DDBJ databases">
        <authorList>
            <person name="Sun Q."/>
            <person name="Zhou Y."/>
        </authorList>
    </citation>
    <scope>NUCLEOTIDE SEQUENCE</scope>
    <source>
        <strain evidence="2">CGMCC 1.10998</strain>
    </source>
</reference>
<feature type="compositionally biased region" description="Basic and acidic residues" evidence="1">
    <location>
        <begin position="28"/>
        <end position="52"/>
    </location>
</feature>
<evidence type="ECO:0000313" key="3">
    <source>
        <dbReference type="Proteomes" id="UP000637423"/>
    </source>
</evidence>
<name>A0A916UJ39_9BURK</name>
<evidence type="ECO:0000313" key="2">
    <source>
        <dbReference type="EMBL" id="GGC74983.1"/>
    </source>
</evidence>